<name>A0A8S2V9K3_9BILA</name>
<keyword evidence="1" id="KW-0732">Signal</keyword>
<evidence type="ECO:0000313" key="2">
    <source>
        <dbReference type="EMBL" id="CAF1583674.1"/>
    </source>
</evidence>
<proteinExistence type="predicted"/>
<evidence type="ECO:0000256" key="1">
    <source>
        <dbReference type="SAM" id="SignalP"/>
    </source>
</evidence>
<feature type="non-terminal residue" evidence="3">
    <location>
        <position position="155"/>
    </location>
</feature>
<accession>A0A8S2V9K3</accession>
<dbReference type="Proteomes" id="UP000677228">
    <property type="component" value="Unassembled WGS sequence"/>
</dbReference>
<evidence type="ECO:0000313" key="3">
    <source>
        <dbReference type="EMBL" id="CAF4384063.1"/>
    </source>
</evidence>
<reference evidence="3" key="1">
    <citation type="submission" date="2021-02" db="EMBL/GenBank/DDBJ databases">
        <authorList>
            <person name="Nowell W R."/>
        </authorList>
    </citation>
    <scope>NUCLEOTIDE SEQUENCE</scope>
</reference>
<sequence>MIGLLTIAVAVVQLYIASQQRERDLFLANETRVKDLEITEKNHQQALFLANEQTKDTILNDYLDFLAGFLEKHTDKSSNLNWAAISSIVEFKTFAVLDQLDGKRKSHIIKALYKARLIQSDNWFFVSLAYANLTEVELGAFSQNHVLYFLSDIDL</sequence>
<feature type="signal peptide" evidence="1">
    <location>
        <begin position="1"/>
        <end position="19"/>
    </location>
</feature>
<gene>
    <name evidence="2" type="ORF">OVA965_LOCUS41120</name>
    <name evidence="3" type="ORF">TMI583_LOCUS42692</name>
</gene>
<feature type="chain" id="PRO_5036434734" evidence="1">
    <location>
        <begin position="20"/>
        <end position="155"/>
    </location>
</feature>
<dbReference type="Proteomes" id="UP000682733">
    <property type="component" value="Unassembled WGS sequence"/>
</dbReference>
<comment type="caution">
    <text evidence="3">The sequence shown here is derived from an EMBL/GenBank/DDBJ whole genome shotgun (WGS) entry which is preliminary data.</text>
</comment>
<organism evidence="3 4">
    <name type="scientific">Didymodactylos carnosus</name>
    <dbReference type="NCBI Taxonomy" id="1234261"/>
    <lineage>
        <taxon>Eukaryota</taxon>
        <taxon>Metazoa</taxon>
        <taxon>Spiralia</taxon>
        <taxon>Gnathifera</taxon>
        <taxon>Rotifera</taxon>
        <taxon>Eurotatoria</taxon>
        <taxon>Bdelloidea</taxon>
        <taxon>Philodinida</taxon>
        <taxon>Philodinidae</taxon>
        <taxon>Didymodactylos</taxon>
    </lineage>
</organism>
<protein>
    <submittedName>
        <fullName evidence="3">Uncharacterized protein</fullName>
    </submittedName>
</protein>
<evidence type="ECO:0000313" key="4">
    <source>
        <dbReference type="Proteomes" id="UP000682733"/>
    </source>
</evidence>
<dbReference type="EMBL" id="CAJOBA010069663">
    <property type="protein sequence ID" value="CAF4384063.1"/>
    <property type="molecule type" value="Genomic_DNA"/>
</dbReference>
<dbReference type="AlphaFoldDB" id="A0A8S2V9K3"/>
<dbReference type="EMBL" id="CAJNOK010046498">
    <property type="protein sequence ID" value="CAF1583674.1"/>
    <property type="molecule type" value="Genomic_DNA"/>
</dbReference>